<proteinExistence type="predicted"/>
<dbReference type="STRING" id="717606.PaecuDRAFT_1541"/>
<gene>
    <name evidence="1" type="ORF">PaecuDRAFT_1541</name>
</gene>
<accession>E0I7B7</accession>
<keyword evidence="2" id="KW-1185">Reference proteome</keyword>
<evidence type="ECO:0000313" key="1">
    <source>
        <dbReference type="EMBL" id="EFM11933.1"/>
    </source>
</evidence>
<dbReference type="EMBL" id="AEDD01000003">
    <property type="protein sequence ID" value="EFM11933.1"/>
    <property type="molecule type" value="Genomic_DNA"/>
</dbReference>
<dbReference type="OrthoDB" id="2382373at2"/>
<protein>
    <submittedName>
        <fullName evidence="1">Uncharacterized protein</fullName>
    </submittedName>
</protein>
<organism evidence="1 2">
    <name type="scientific">Paenibacillus curdlanolyticus YK9</name>
    <dbReference type="NCBI Taxonomy" id="717606"/>
    <lineage>
        <taxon>Bacteria</taxon>
        <taxon>Bacillati</taxon>
        <taxon>Bacillota</taxon>
        <taxon>Bacilli</taxon>
        <taxon>Bacillales</taxon>
        <taxon>Paenibacillaceae</taxon>
        <taxon>Paenibacillus</taxon>
    </lineage>
</organism>
<dbReference type="AlphaFoldDB" id="E0I7B7"/>
<evidence type="ECO:0000313" key="2">
    <source>
        <dbReference type="Proteomes" id="UP000005387"/>
    </source>
</evidence>
<reference evidence="1 2" key="1">
    <citation type="submission" date="2010-07" db="EMBL/GenBank/DDBJ databases">
        <title>The draft genome of Paenibacillus curdlanolyticus YK9.</title>
        <authorList>
            <consortium name="US DOE Joint Genome Institute (JGI-PGF)"/>
            <person name="Lucas S."/>
            <person name="Copeland A."/>
            <person name="Lapidus A."/>
            <person name="Cheng J.-F."/>
            <person name="Bruce D."/>
            <person name="Goodwin L."/>
            <person name="Pitluck S."/>
            <person name="Land M.L."/>
            <person name="Hauser L."/>
            <person name="Chang Y.-J."/>
            <person name="Jeffries C."/>
            <person name="Anderson I.J."/>
            <person name="Johnson E."/>
            <person name="Loganathan U."/>
            <person name="Mulhopadhyay B."/>
            <person name="Kyrpides N."/>
            <person name="Woyke T.J."/>
        </authorList>
    </citation>
    <scope>NUCLEOTIDE SEQUENCE [LARGE SCALE GENOMIC DNA]</scope>
    <source>
        <strain evidence="1 2">YK9</strain>
    </source>
</reference>
<dbReference type="Proteomes" id="UP000005387">
    <property type="component" value="Unassembled WGS sequence"/>
</dbReference>
<name>E0I7B7_9BACL</name>
<sequence length="151" mass="17436">METTAYQSFKQNANVRLKLTNVKLATITISEVAGQQVQAKTTKVLIRSIQPDELAFDSILRFPIADGYRIAVSFKLQDRQVCVVGIICGREQRHNMYRYKLEFTHTSIPKNEVIKRLNERLLAEPIETSRIHTYYRRVMRTGIGSINSIYT</sequence>